<reference evidence="2" key="1">
    <citation type="submission" date="2020-05" db="EMBL/GenBank/DDBJ databases">
        <authorList>
            <person name="Chiriac C."/>
            <person name="Salcher M."/>
            <person name="Ghai R."/>
            <person name="Kavagutti S V."/>
        </authorList>
    </citation>
    <scope>NUCLEOTIDE SEQUENCE</scope>
</reference>
<accession>A0A6J7W0C8</accession>
<organism evidence="2">
    <name type="scientific">freshwater metagenome</name>
    <dbReference type="NCBI Taxonomy" id="449393"/>
    <lineage>
        <taxon>unclassified sequences</taxon>
        <taxon>metagenomes</taxon>
        <taxon>ecological metagenomes</taxon>
    </lineage>
</organism>
<dbReference type="InterPro" id="IPR005835">
    <property type="entry name" value="NTP_transferase_dom"/>
</dbReference>
<dbReference type="Pfam" id="PF00483">
    <property type="entry name" value="NTP_transferase"/>
    <property type="match status" value="1"/>
</dbReference>
<name>A0A6J7W0C8_9ZZZZ</name>
<evidence type="ECO:0000313" key="2">
    <source>
        <dbReference type="EMBL" id="CAB5118158.1"/>
    </source>
</evidence>
<dbReference type="AlphaFoldDB" id="A0A6J7W0C8"/>
<protein>
    <submittedName>
        <fullName evidence="2">Unannotated protein</fullName>
    </submittedName>
</protein>
<dbReference type="EMBL" id="CAFBRV010000092">
    <property type="protein sequence ID" value="CAB5118158.1"/>
    <property type="molecule type" value="Genomic_DNA"/>
</dbReference>
<dbReference type="CDD" id="cd02524">
    <property type="entry name" value="G1P_cytidylyltransferase"/>
    <property type="match status" value="1"/>
</dbReference>
<gene>
    <name evidence="2" type="ORF">UFOPK4410_00910</name>
</gene>
<dbReference type="GO" id="GO:0009243">
    <property type="term" value="P:O antigen biosynthetic process"/>
    <property type="evidence" value="ECO:0007669"/>
    <property type="project" value="InterPro"/>
</dbReference>
<dbReference type="SUPFAM" id="SSF53448">
    <property type="entry name" value="Nucleotide-diphospho-sugar transferases"/>
    <property type="match status" value="1"/>
</dbReference>
<dbReference type="InterPro" id="IPR029044">
    <property type="entry name" value="Nucleotide-diphossugar_trans"/>
</dbReference>
<feature type="domain" description="Nucleotidyl transferase" evidence="1">
    <location>
        <begin position="2"/>
        <end position="203"/>
    </location>
</feature>
<dbReference type="NCBIfam" id="TIGR02623">
    <property type="entry name" value="G1P_cyt_trans"/>
    <property type="match status" value="1"/>
</dbReference>
<dbReference type="InterPro" id="IPR046981">
    <property type="entry name" value="G1P_cyt_trans"/>
</dbReference>
<dbReference type="PANTHER" id="PTHR47183">
    <property type="entry name" value="GLUCOSE-1-PHOSPHATE CYTIDYLYLTRANSFERASE-RELATED"/>
    <property type="match status" value="1"/>
</dbReference>
<dbReference type="GO" id="GO:0047343">
    <property type="term" value="F:glucose-1-phosphate cytidylyltransferase activity"/>
    <property type="evidence" value="ECO:0007669"/>
    <property type="project" value="InterPro"/>
</dbReference>
<dbReference type="Gene3D" id="3.90.550.10">
    <property type="entry name" value="Spore Coat Polysaccharide Biosynthesis Protein SpsA, Chain A"/>
    <property type="match status" value="1"/>
</dbReference>
<evidence type="ECO:0000259" key="1">
    <source>
        <dbReference type="Pfam" id="PF00483"/>
    </source>
</evidence>
<dbReference type="PANTHER" id="PTHR47183:SF1">
    <property type="entry name" value="GLUCOSE-1-PHOSPHATE CYTIDYLYLTRANSFERASE"/>
    <property type="match status" value="1"/>
</dbReference>
<sequence>MKAVILAGGLGTRLREETEYRPKPMVEIGGRPILWHIMKTLSTQGINDFVICLGYKGDYIKDFFMNYEARTHDITVKLGDNEGLVQHTKSSTENWTVTLANTGLTTMTGGRIHNIKQYVEGEKFLCTYGDGVADIDLKALTSFHESHGKIATVTAVRPTNRFGAMQIDENETVTEFAEKPQAEKWVNGGYFIFEPGVFDYLDSECVLEKAPLENLSKKGELKSYKHEGFWQPMDTFRESQELNELWSKNEAPWKIW</sequence>
<proteinExistence type="predicted"/>
<dbReference type="InterPro" id="IPR013446">
    <property type="entry name" value="G1P_cyt_trans-like"/>
</dbReference>